<evidence type="ECO:0000256" key="7">
    <source>
        <dbReference type="SAM" id="Phobius"/>
    </source>
</evidence>
<feature type="domain" description="Protein kinase" evidence="8">
    <location>
        <begin position="1"/>
        <end position="223"/>
    </location>
</feature>
<proteinExistence type="predicted"/>
<protein>
    <recommendedName>
        <fullName evidence="1">non-specific serine/threonine protein kinase</fullName>
        <ecNumber evidence="1">2.7.11.1</ecNumber>
    </recommendedName>
</protein>
<organism evidence="9 10">
    <name type="scientific">Actinomadura chibensis</name>
    <dbReference type="NCBI Taxonomy" id="392828"/>
    <lineage>
        <taxon>Bacteria</taxon>
        <taxon>Bacillati</taxon>
        <taxon>Actinomycetota</taxon>
        <taxon>Actinomycetes</taxon>
        <taxon>Streptosporangiales</taxon>
        <taxon>Thermomonosporaceae</taxon>
        <taxon>Actinomadura</taxon>
    </lineage>
</organism>
<sequence length="256" mass="26645">MPHDTSRGRTNAGRPRDARPARPGGAARAPHPGRAGKAARPAQGRPASGAHVVGRGAKGPRLQQVVDDRGPLPPPQLRKVATRTAAALAALHRAGAVHRDLRPGNVLLGPDGAKVVDARDPDAPGGSPAYLAPEQIEDEPVGPPADVFAWGATMVFAATGRPPFGAGPSSAAVMRRVTTRPPDLGGLDGPLRDLVARCLDKNPAARPTAAQLVRALREGHGPAPKPRPTRIPRYRWRMMVALAAVVVSGFALGMLF</sequence>
<keyword evidence="10" id="KW-1185">Reference proteome</keyword>
<evidence type="ECO:0000313" key="9">
    <source>
        <dbReference type="EMBL" id="TYB44565.1"/>
    </source>
</evidence>
<dbReference type="InterPro" id="IPR011009">
    <property type="entry name" value="Kinase-like_dom_sf"/>
</dbReference>
<evidence type="ECO:0000313" key="10">
    <source>
        <dbReference type="Proteomes" id="UP000323380"/>
    </source>
</evidence>
<keyword evidence="5" id="KW-0067">ATP-binding</keyword>
<dbReference type="EC" id="2.7.11.1" evidence="1"/>
<evidence type="ECO:0000256" key="6">
    <source>
        <dbReference type="SAM" id="MobiDB-lite"/>
    </source>
</evidence>
<accession>A0A5D0NJR6</accession>
<evidence type="ECO:0000256" key="1">
    <source>
        <dbReference type="ARBA" id="ARBA00012513"/>
    </source>
</evidence>
<evidence type="ECO:0000256" key="2">
    <source>
        <dbReference type="ARBA" id="ARBA00022679"/>
    </source>
</evidence>
<dbReference type="InterPro" id="IPR050660">
    <property type="entry name" value="NEK_Ser/Thr_kinase"/>
</dbReference>
<dbReference type="AlphaFoldDB" id="A0A5D0NJR6"/>
<keyword evidence="2" id="KW-0808">Transferase</keyword>
<dbReference type="SUPFAM" id="SSF56112">
    <property type="entry name" value="Protein kinase-like (PK-like)"/>
    <property type="match status" value="1"/>
</dbReference>
<dbReference type="EMBL" id="VSFG01000004">
    <property type="protein sequence ID" value="TYB44565.1"/>
    <property type="molecule type" value="Genomic_DNA"/>
</dbReference>
<keyword evidence="7" id="KW-0472">Membrane</keyword>
<dbReference type="PANTHER" id="PTHR43671:SF13">
    <property type="entry name" value="SERINE_THREONINE-PROTEIN KINASE NEK2"/>
    <property type="match status" value="1"/>
</dbReference>
<dbReference type="STRING" id="1220554.GCA_001552135_00599"/>
<gene>
    <name evidence="9" type="ORF">FXF69_20625</name>
</gene>
<dbReference type="Gene3D" id="1.10.510.10">
    <property type="entry name" value="Transferase(Phosphotransferase) domain 1"/>
    <property type="match status" value="1"/>
</dbReference>
<dbReference type="SMART" id="SM00219">
    <property type="entry name" value="TyrKc"/>
    <property type="match status" value="1"/>
</dbReference>
<dbReference type="InterPro" id="IPR000719">
    <property type="entry name" value="Prot_kinase_dom"/>
</dbReference>
<feature type="transmembrane region" description="Helical" evidence="7">
    <location>
        <begin position="236"/>
        <end position="255"/>
    </location>
</feature>
<keyword evidence="3" id="KW-0547">Nucleotide-binding</keyword>
<reference evidence="9 10" key="1">
    <citation type="submission" date="2019-08" db="EMBL/GenBank/DDBJ databases">
        <title>Actinomadura sp. nov. CYP1-5 isolated from mountain soil.</title>
        <authorList>
            <person name="Songsumanus A."/>
            <person name="Kuncharoen N."/>
            <person name="Kudo T."/>
            <person name="Yuki M."/>
            <person name="Igarashi Y."/>
            <person name="Tanasupawat S."/>
        </authorList>
    </citation>
    <scope>NUCLEOTIDE SEQUENCE [LARGE SCALE GENOMIC DNA]</scope>
    <source>
        <strain evidence="9 10">JCM 14158</strain>
    </source>
</reference>
<keyword evidence="7" id="KW-0812">Transmembrane</keyword>
<dbReference type="GO" id="GO:0004713">
    <property type="term" value="F:protein tyrosine kinase activity"/>
    <property type="evidence" value="ECO:0007669"/>
    <property type="project" value="InterPro"/>
</dbReference>
<keyword evidence="4 9" id="KW-0418">Kinase</keyword>
<dbReference type="GO" id="GO:0005524">
    <property type="term" value="F:ATP binding"/>
    <property type="evidence" value="ECO:0007669"/>
    <property type="project" value="UniProtKB-KW"/>
</dbReference>
<dbReference type="Proteomes" id="UP000323380">
    <property type="component" value="Unassembled WGS sequence"/>
</dbReference>
<dbReference type="GO" id="GO:0004674">
    <property type="term" value="F:protein serine/threonine kinase activity"/>
    <property type="evidence" value="ECO:0007669"/>
    <property type="project" value="UniProtKB-EC"/>
</dbReference>
<dbReference type="PANTHER" id="PTHR43671">
    <property type="entry name" value="SERINE/THREONINE-PROTEIN KINASE NEK"/>
    <property type="match status" value="1"/>
</dbReference>
<dbReference type="InterPro" id="IPR020635">
    <property type="entry name" value="Tyr_kinase_cat_dom"/>
</dbReference>
<feature type="compositionally biased region" description="Low complexity" evidence="6">
    <location>
        <begin position="21"/>
        <end position="47"/>
    </location>
</feature>
<evidence type="ECO:0000259" key="8">
    <source>
        <dbReference type="PROSITE" id="PS50011"/>
    </source>
</evidence>
<dbReference type="PROSITE" id="PS50011">
    <property type="entry name" value="PROTEIN_KINASE_DOM"/>
    <property type="match status" value="1"/>
</dbReference>
<comment type="caution">
    <text evidence="9">The sequence shown here is derived from an EMBL/GenBank/DDBJ whole genome shotgun (WGS) entry which is preliminary data.</text>
</comment>
<keyword evidence="7" id="KW-1133">Transmembrane helix</keyword>
<dbReference type="RefSeq" id="WP_083980237.1">
    <property type="nucleotide sequence ID" value="NZ_VSFG01000004.1"/>
</dbReference>
<feature type="region of interest" description="Disordered" evidence="6">
    <location>
        <begin position="1"/>
        <end position="75"/>
    </location>
</feature>
<evidence type="ECO:0000256" key="5">
    <source>
        <dbReference type="ARBA" id="ARBA00022840"/>
    </source>
</evidence>
<evidence type="ECO:0000256" key="4">
    <source>
        <dbReference type="ARBA" id="ARBA00022777"/>
    </source>
</evidence>
<evidence type="ECO:0000256" key="3">
    <source>
        <dbReference type="ARBA" id="ARBA00022741"/>
    </source>
</evidence>
<dbReference type="Pfam" id="PF00069">
    <property type="entry name" value="Pkinase"/>
    <property type="match status" value="1"/>
</dbReference>
<name>A0A5D0NJR6_9ACTN</name>